<dbReference type="EMBL" id="GGEC01061722">
    <property type="protein sequence ID" value="MBX42206.1"/>
    <property type="molecule type" value="Transcribed_RNA"/>
</dbReference>
<organism evidence="1">
    <name type="scientific">Rhizophora mucronata</name>
    <name type="common">Asiatic mangrove</name>
    <dbReference type="NCBI Taxonomy" id="61149"/>
    <lineage>
        <taxon>Eukaryota</taxon>
        <taxon>Viridiplantae</taxon>
        <taxon>Streptophyta</taxon>
        <taxon>Embryophyta</taxon>
        <taxon>Tracheophyta</taxon>
        <taxon>Spermatophyta</taxon>
        <taxon>Magnoliopsida</taxon>
        <taxon>eudicotyledons</taxon>
        <taxon>Gunneridae</taxon>
        <taxon>Pentapetalae</taxon>
        <taxon>rosids</taxon>
        <taxon>fabids</taxon>
        <taxon>Malpighiales</taxon>
        <taxon>Rhizophoraceae</taxon>
        <taxon>Rhizophora</taxon>
    </lineage>
</organism>
<proteinExistence type="predicted"/>
<reference evidence="1" key="1">
    <citation type="submission" date="2018-02" db="EMBL/GenBank/DDBJ databases">
        <title>Rhizophora mucronata_Transcriptome.</title>
        <authorList>
            <person name="Meera S.P."/>
            <person name="Sreeshan A."/>
            <person name="Augustine A."/>
        </authorList>
    </citation>
    <scope>NUCLEOTIDE SEQUENCE</scope>
    <source>
        <tissue evidence="1">Leaf</tissue>
    </source>
</reference>
<protein>
    <submittedName>
        <fullName evidence="1">Uncharacterized protein</fullName>
    </submittedName>
</protein>
<name>A0A2P2NI95_RHIMU</name>
<accession>A0A2P2NI95</accession>
<evidence type="ECO:0000313" key="1">
    <source>
        <dbReference type="EMBL" id="MBX42206.1"/>
    </source>
</evidence>
<sequence length="54" mass="6297">MHPKSIDMKNVRSISSIDVWKEHINASVDDEKGHWPKFHHTSYQLEIFTSCQAS</sequence>
<dbReference type="AlphaFoldDB" id="A0A2P2NI95"/>